<feature type="compositionally biased region" description="Polar residues" evidence="1">
    <location>
        <begin position="98"/>
        <end position="108"/>
    </location>
</feature>
<dbReference type="AlphaFoldDB" id="A0A8D8TE03"/>
<sequence length="135" mass="14972">MFILEEMSAFTVVSSKELLSFLHTLFIKEKTLSTGAEVPGREYTYSNTSSRLGTEIFSCLQCQKICVHISLPLGFGSSRKYVSTFYTKKAKTEQNTKTCQTGQDTGTGVSDRDCPGQTGTFGSPNNRYLSFFVTE</sequence>
<name>A0A8D8TE03_9HEMI</name>
<accession>A0A8D8TE03</accession>
<protein>
    <submittedName>
        <fullName evidence="2">Uncharacterized protein</fullName>
    </submittedName>
</protein>
<evidence type="ECO:0000313" key="2">
    <source>
        <dbReference type="EMBL" id="CAG6686665.1"/>
    </source>
</evidence>
<proteinExistence type="predicted"/>
<dbReference type="EMBL" id="HBUF01277710">
    <property type="protein sequence ID" value="CAG6686666.1"/>
    <property type="molecule type" value="Transcribed_RNA"/>
</dbReference>
<dbReference type="EMBL" id="HBUF01277709">
    <property type="protein sequence ID" value="CAG6686665.1"/>
    <property type="molecule type" value="Transcribed_RNA"/>
</dbReference>
<feature type="region of interest" description="Disordered" evidence="1">
    <location>
        <begin position="98"/>
        <end position="121"/>
    </location>
</feature>
<organism evidence="2">
    <name type="scientific">Cacopsylla melanoneura</name>
    <dbReference type="NCBI Taxonomy" id="428564"/>
    <lineage>
        <taxon>Eukaryota</taxon>
        <taxon>Metazoa</taxon>
        <taxon>Ecdysozoa</taxon>
        <taxon>Arthropoda</taxon>
        <taxon>Hexapoda</taxon>
        <taxon>Insecta</taxon>
        <taxon>Pterygota</taxon>
        <taxon>Neoptera</taxon>
        <taxon>Paraneoptera</taxon>
        <taxon>Hemiptera</taxon>
        <taxon>Sternorrhyncha</taxon>
        <taxon>Psylloidea</taxon>
        <taxon>Psyllidae</taxon>
        <taxon>Psyllinae</taxon>
        <taxon>Cacopsylla</taxon>
    </lineage>
</organism>
<evidence type="ECO:0000256" key="1">
    <source>
        <dbReference type="SAM" id="MobiDB-lite"/>
    </source>
</evidence>
<reference evidence="2" key="1">
    <citation type="submission" date="2021-05" db="EMBL/GenBank/DDBJ databases">
        <authorList>
            <person name="Alioto T."/>
            <person name="Alioto T."/>
            <person name="Gomez Garrido J."/>
        </authorList>
    </citation>
    <scope>NUCLEOTIDE SEQUENCE</scope>
</reference>